<dbReference type="GO" id="GO:0045820">
    <property type="term" value="P:negative regulation of glycolytic process"/>
    <property type="evidence" value="ECO:0007669"/>
    <property type="project" value="TreeGrafter"/>
</dbReference>
<comment type="caution">
    <text evidence="5">The sequence shown here is derived from an EMBL/GenBank/DDBJ whole genome shotgun (WGS) entry which is preliminary data.</text>
</comment>
<dbReference type="GO" id="GO:0043456">
    <property type="term" value="P:regulation of pentose-phosphate shunt"/>
    <property type="evidence" value="ECO:0007669"/>
    <property type="project" value="TreeGrafter"/>
</dbReference>
<dbReference type="SUPFAM" id="SSF53254">
    <property type="entry name" value="Phosphoglycerate mutase-like"/>
    <property type="match status" value="1"/>
</dbReference>
<keyword evidence="4" id="KW-0472">Membrane</keyword>
<dbReference type="GO" id="GO:0004331">
    <property type="term" value="F:fructose-2,6-bisphosphate 2-phosphatase activity"/>
    <property type="evidence" value="ECO:0007669"/>
    <property type="project" value="TreeGrafter"/>
</dbReference>
<dbReference type="EMBL" id="MGDB01000011">
    <property type="protein sequence ID" value="OGL43158.1"/>
    <property type="molecule type" value="Genomic_DNA"/>
</dbReference>
<evidence type="ECO:0000256" key="3">
    <source>
        <dbReference type="PIRSR" id="PIRSR613078-2"/>
    </source>
</evidence>
<dbReference type="Proteomes" id="UP000178526">
    <property type="component" value="Unassembled WGS sequence"/>
</dbReference>
<dbReference type="InterPro" id="IPR029033">
    <property type="entry name" value="His_PPase_superfam"/>
</dbReference>
<dbReference type="SMART" id="SM00855">
    <property type="entry name" value="PGAM"/>
    <property type="match status" value="1"/>
</dbReference>
<feature type="binding site" evidence="3">
    <location>
        <position position="60"/>
    </location>
    <ligand>
        <name>substrate</name>
    </ligand>
</feature>
<dbReference type="Pfam" id="PF00300">
    <property type="entry name" value="His_Phos_1"/>
    <property type="match status" value="1"/>
</dbReference>
<keyword evidence="1" id="KW-0378">Hydrolase</keyword>
<accession>A0A1F7RPU2</accession>
<name>A0A1F7RPU2_9BACT</name>
<evidence type="ECO:0000256" key="1">
    <source>
        <dbReference type="ARBA" id="ARBA00022801"/>
    </source>
</evidence>
<dbReference type="PANTHER" id="PTHR46517">
    <property type="entry name" value="FRUCTOSE-2,6-BISPHOSPHATASE TIGAR"/>
    <property type="match status" value="1"/>
</dbReference>
<dbReference type="Gene3D" id="3.40.50.1240">
    <property type="entry name" value="Phosphoglycerate mutase-like"/>
    <property type="match status" value="1"/>
</dbReference>
<feature type="active site" description="Tele-phosphohistidine intermediate" evidence="2">
    <location>
        <position position="11"/>
    </location>
</feature>
<sequence>MESLRLILIRHGETVENASHIVQGHLPGHLSDRGKEQALRITKRLKDEKFDAVYSSDLERAFQTAEILMKDREGLPIITDPRLREQSFGIYEGKPVMAVLRQMKRKKADFTTFKPEGGECFEDFRNRVKQFLEEIKGKYSAHTVVLVTHFGVINILLGIFLNQNTGKISESHIMNDTISIVNIETLGNVGVETITCKENL</sequence>
<evidence type="ECO:0000256" key="2">
    <source>
        <dbReference type="PIRSR" id="PIRSR613078-1"/>
    </source>
</evidence>
<feature type="binding site" evidence="3">
    <location>
        <begin position="10"/>
        <end position="17"/>
    </location>
    <ligand>
        <name>substrate</name>
    </ligand>
</feature>
<dbReference type="PANTHER" id="PTHR46517:SF1">
    <property type="entry name" value="FRUCTOSE-2,6-BISPHOSPHATASE TIGAR"/>
    <property type="match status" value="1"/>
</dbReference>
<dbReference type="InterPro" id="IPR013078">
    <property type="entry name" value="His_Pase_superF_clade-1"/>
</dbReference>
<dbReference type="CDD" id="cd07067">
    <property type="entry name" value="HP_PGM_like"/>
    <property type="match status" value="1"/>
</dbReference>
<reference evidence="5 6" key="1">
    <citation type="journal article" date="2016" name="Nat. Commun.">
        <title>Thousands of microbial genomes shed light on interconnected biogeochemical processes in an aquifer system.</title>
        <authorList>
            <person name="Anantharaman K."/>
            <person name="Brown C.T."/>
            <person name="Hug L.A."/>
            <person name="Sharon I."/>
            <person name="Castelle C.J."/>
            <person name="Probst A.J."/>
            <person name="Thomas B.C."/>
            <person name="Singh A."/>
            <person name="Wilkins M.J."/>
            <person name="Karaoz U."/>
            <person name="Brodie E.L."/>
            <person name="Williams K.H."/>
            <person name="Hubbard S.S."/>
            <person name="Banfield J.F."/>
        </authorList>
    </citation>
    <scope>NUCLEOTIDE SEQUENCE [LARGE SCALE GENOMIC DNA]</scope>
</reference>
<keyword evidence="4" id="KW-1133">Transmembrane helix</keyword>
<proteinExistence type="predicted"/>
<gene>
    <name evidence="5" type="ORF">A2042_06395</name>
</gene>
<dbReference type="InterPro" id="IPR001345">
    <property type="entry name" value="PG/BPGM_mutase_AS"/>
</dbReference>
<dbReference type="AlphaFoldDB" id="A0A1F7RPU2"/>
<feature type="active site" description="Proton donor/acceptor" evidence="2">
    <location>
        <position position="85"/>
    </location>
</feature>
<feature type="transmembrane region" description="Helical" evidence="4">
    <location>
        <begin position="139"/>
        <end position="161"/>
    </location>
</feature>
<dbReference type="PROSITE" id="PS00175">
    <property type="entry name" value="PG_MUTASE"/>
    <property type="match status" value="1"/>
</dbReference>
<dbReference type="InterPro" id="IPR051695">
    <property type="entry name" value="Phosphoglycerate_Mutase"/>
</dbReference>
<evidence type="ECO:0008006" key="7">
    <source>
        <dbReference type="Google" id="ProtNLM"/>
    </source>
</evidence>
<dbReference type="GO" id="GO:0005829">
    <property type="term" value="C:cytosol"/>
    <property type="evidence" value="ECO:0007669"/>
    <property type="project" value="TreeGrafter"/>
</dbReference>
<organism evidence="5 6">
    <name type="scientific">Candidatus Schekmanbacteria bacterium GWA2_38_11</name>
    <dbReference type="NCBI Taxonomy" id="1817876"/>
    <lineage>
        <taxon>Bacteria</taxon>
        <taxon>Candidatus Schekmaniibacteriota</taxon>
    </lineage>
</organism>
<evidence type="ECO:0000313" key="6">
    <source>
        <dbReference type="Proteomes" id="UP000178526"/>
    </source>
</evidence>
<evidence type="ECO:0000313" key="5">
    <source>
        <dbReference type="EMBL" id="OGL43158.1"/>
    </source>
</evidence>
<dbReference type="PIRSF" id="PIRSF000709">
    <property type="entry name" value="6PFK_2-Ptase"/>
    <property type="match status" value="1"/>
</dbReference>
<protein>
    <recommendedName>
        <fullName evidence="7">Phosphoglycerate mutase</fullName>
    </recommendedName>
</protein>
<evidence type="ECO:0000256" key="4">
    <source>
        <dbReference type="SAM" id="Phobius"/>
    </source>
</evidence>
<keyword evidence="4" id="KW-0812">Transmembrane</keyword>